<dbReference type="Pfam" id="PF10545">
    <property type="entry name" value="MADF_DNA_bdg"/>
    <property type="match status" value="1"/>
</dbReference>
<evidence type="ECO:0000259" key="2">
    <source>
        <dbReference type="PROSITE" id="PS51029"/>
    </source>
</evidence>
<reference evidence="3" key="2">
    <citation type="submission" date="2018-07" db="EMBL/GenBank/DDBJ databases">
        <authorList>
            <person name="Mckenzie S.K."/>
            <person name="Kronauer D.J.C."/>
        </authorList>
    </citation>
    <scope>NUCLEOTIDE SEQUENCE</scope>
    <source>
        <strain evidence="3">Clonal line C1</strain>
    </source>
</reference>
<keyword evidence="1" id="KW-0812">Transmembrane</keyword>
<evidence type="ECO:0000313" key="3">
    <source>
        <dbReference type="EMBL" id="RLU19429.1"/>
    </source>
</evidence>
<evidence type="ECO:0000256" key="1">
    <source>
        <dbReference type="SAM" id="Phobius"/>
    </source>
</evidence>
<dbReference type="InterPro" id="IPR006578">
    <property type="entry name" value="MADF-dom"/>
</dbReference>
<dbReference type="Proteomes" id="UP000279307">
    <property type="component" value="Chromosome 8"/>
</dbReference>
<name>A0A3L8DHN6_OOCBI</name>
<proteinExistence type="predicted"/>
<keyword evidence="1" id="KW-0472">Membrane</keyword>
<dbReference type="AlphaFoldDB" id="A0A3L8DHN6"/>
<protein>
    <recommendedName>
        <fullName evidence="2">MADF domain-containing protein</fullName>
    </recommendedName>
</protein>
<feature type="transmembrane region" description="Helical" evidence="1">
    <location>
        <begin position="34"/>
        <end position="56"/>
    </location>
</feature>
<organism evidence="3">
    <name type="scientific">Ooceraea biroi</name>
    <name type="common">Clonal raider ant</name>
    <name type="synonym">Cerapachys biroi</name>
    <dbReference type="NCBI Taxonomy" id="2015173"/>
    <lineage>
        <taxon>Eukaryota</taxon>
        <taxon>Metazoa</taxon>
        <taxon>Ecdysozoa</taxon>
        <taxon>Arthropoda</taxon>
        <taxon>Hexapoda</taxon>
        <taxon>Insecta</taxon>
        <taxon>Pterygota</taxon>
        <taxon>Neoptera</taxon>
        <taxon>Endopterygota</taxon>
        <taxon>Hymenoptera</taxon>
        <taxon>Apocrita</taxon>
        <taxon>Aculeata</taxon>
        <taxon>Formicoidea</taxon>
        <taxon>Formicidae</taxon>
        <taxon>Dorylinae</taxon>
        <taxon>Ooceraea</taxon>
    </lineage>
</organism>
<dbReference type="EMBL" id="QOIP01000008">
    <property type="protein sequence ID" value="RLU19429.1"/>
    <property type="molecule type" value="Genomic_DNA"/>
</dbReference>
<accession>A0A3L8DHN6</accession>
<feature type="domain" description="MADF" evidence="2">
    <location>
        <begin position="96"/>
        <end position="192"/>
    </location>
</feature>
<keyword evidence="1" id="KW-1133">Transmembrane helix</keyword>
<dbReference type="OrthoDB" id="7553167at2759"/>
<reference evidence="3" key="1">
    <citation type="journal article" date="2018" name="Genome Res.">
        <title>The genomic architecture and molecular evolution of ant odorant receptors.</title>
        <authorList>
            <person name="McKenzie S.K."/>
            <person name="Kronauer D.J.C."/>
        </authorList>
    </citation>
    <scope>NUCLEOTIDE SEQUENCE [LARGE SCALE GENOMIC DNA]</scope>
    <source>
        <strain evidence="3">Clonal line C1</strain>
    </source>
</reference>
<gene>
    <name evidence="3" type="ORF">DMN91_007986</name>
</gene>
<dbReference type="PROSITE" id="PS51029">
    <property type="entry name" value="MADF"/>
    <property type="match status" value="1"/>
</dbReference>
<comment type="caution">
    <text evidence="3">The sequence shown here is derived from an EMBL/GenBank/DDBJ whole genome shotgun (WGS) entry which is preliminary data.</text>
</comment>
<dbReference type="SMART" id="SM00595">
    <property type="entry name" value="MADF"/>
    <property type="match status" value="1"/>
</dbReference>
<sequence>MYIKFSSKPVGACHLAVAQVVSLALDFLELKGPAVLDLLVSNGPVVYSFLFLYIIASRHTDTIMNYEYYYGDIDGIDGLTKEVGKECEDEIIKQKELISLVKANPPLWNKRQREVFGRNFNKDLAWASAGAILKMSGSDAEKEFYKIRQRYGKERRKMTMSLKGKSGQSALPTYFPTWELYEICDTFLSPVVIPRKTSSNYMNAIPKPNSNEVPYSPTEFNVVVPEDVKSG</sequence>